<protein>
    <recommendedName>
        <fullName evidence="2">ubiquitinyl hydrolase 1</fullName>
        <ecNumber evidence="2">3.4.19.12</ecNumber>
    </recommendedName>
</protein>
<dbReference type="PROSITE" id="PS50235">
    <property type="entry name" value="USP_3"/>
    <property type="match status" value="1"/>
</dbReference>
<keyword evidence="10" id="KW-1185">Reference proteome</keyword>
<dbReference type="EC" id="3.4.19.12" evidence="2"/>
<feature type="region of interest" description="Disordered" evidence="7">
    <location>
        <begin position="1"/>
        <end position="45"/>
    </location>
</feature>
<evidence type="ECO:0000256" key="4">
    <source>
        <dbReference type="ARBA" id="ARBA00022786"/>
    </source>
</evidence>
<dbReference type="PANTHER" id="PTHR24006">
    <property type="entry name" value="UBIQUITIN CARBOXYL-TERMINAL HYDROLASE"/>
    <property type="match status" value="1"/>
</dbReference>
<dbReference type="InterPro" id="IPR001394">
    <property type="entry name" value="Peptidase_C19_UCH"/>
</dbReference>
<gene>
    <name evidence="9" type="ORF">M427DRAFT_135322</name>
</gene>
<dbReference type="CDD" id="cd02257">
    <property type="entry name" value="Peptidase_C19"/>
    <property type="match status" value="1"/>
</dbReference>
<dbReference type="STRING" id="1344416.A0A139AEC1"/>
<dbReference type="SUPFAM" id="SSF54001">
    <property type="entry name" value="Cysteine proteinases"/>
    <property type="match status" value="1"/>
</dbReference>
<evidence type="ECO:0000256" key="3">
    <source>
        <dbReference type="ARBA" id="ARBA00022670"/>
    </source>
</evidence>
<dbReference type="InterPro" id="IPR028889">
    <property type="entry name" value="USP"/>
</dbReference>
<dbReference type="GO" id="GO:0016579">
    <property type="term" value="P:protein deubiquitination"/>
    <property type="evidence" value="ECO:0007669"/>
    <property type="project" value="InterPro"/>
</dbReference>
<feature type="compositionally biased region" description="Polar residues" evidence="7">
    <location>
        <begin position="195"/>
        <end position="205"/>
    </location>
</feature>
<dbReference type="Pfam" id="PF00443">
    <property type="entry name" value="UCH"/>
    <property type="match status" value="1"/>
</dbReference>
<sequence length="765" mass="81739">MKTSGNGQNGGSGAAMAKGLEVSGSAGLRPLPSVKQSSGRSHFANPKATCHGPVIAGATMTIQLPFVFGGVEADFPRRKRRYARDLKAREPSTRPPPPLPNMTTRTPLRETENAQTVSLATDTAPSRPPAPTTLPPTPPHDRVSDSSVPHSKSYSLIPPTFTPISAAFELRNGSESKANTGIPGVAPTREETRAIQHNTGTLPTITSKTSASRVSSTLSASHTNPATLPTPDNPAPKSWADIFRRNGKPGSALPRAGVATKSGTDGKNIVVLGAMLAVADFLRGYTPVIPPPSSSTHEFRPRPLTNTGNTCYLNAALQALVSTSHFRHFFRLLSTTTYVNPSRAIAGDGGILLEALGAFVGAFYHGNNEAFAPDGVYEALRVVKMARNRKAGKRGVANGVIKSGGQSWGDVKGRQEDAEEFLNLLLDGVHEECVEVLKEDSKHSTLNGHFSDGISTNGDFDDFASNGTGGDGDGSEGWMEVGRKNRTSFTRKTEHADTPITKIFSGRLRSVVRAPGVKDSIVSEPFQALQLDVTADHVHTITDALRSLTHTEYISDFQSPSGAKVEATKKTTFEALPPVLMLHLKRFAFDKQRGDVDKVAKPVSYPPVLRFEPQMLSPASRTILQKAVYRLVAVVYHHGLFSGGGHYTADVLWRDANSTLNGPGFAGNPASRSLTGDAVPSSPTDTNGENEGTPLVFKQSPTRAGTVGRLKASGSSEGKKGDKNLSKWLHIDDDAMDVVSEARVLEAVKSGKETAYLLFYERVDL</sequence>
<keyword evidence="5" id="KW-0378">Hydrolase</keyword>
<keyword evidence="3" id="KW-0645">Protease</keyword>
<feature type="compositionally biased region" description="Polar residues" evidence="7">
    <location>
        <begin position="145"/>
        <end position="154"/>
    </location>
</feature>
<organism evidence="9 10">
    <name type="scientific">Gonapodya prolifera (strain JEL478)</name>
    <name type="common">Monoblepharis prolifera</name>
    <dbReference type="NCBI Taxonomy" id="1344416"/>
    <lineage>
        <taxon>Eukaryota</taxon>
        <taxon>Fungi</taxon>
        <taxon>Fungi incertae sedis</taxon>
        <taxon>Chytridiomycota</taxon>
        <taxon>Chytridiomycota incertae sedis</taxon>
        <taxon>Monoblepharidomycetes</taxon>
        <taxon>Monoblepharidales</taxon>
        <taxon>Gonapodyaceae</taxon>
        <taxon>Gonapodya</taxon>
    </lineage>
</organism>
<dbReference type="GO" id="GO:0006508">
    <property type="term" value="P:proteolysis"/>
    <property type="evidence" value="ECO:0007669"/>
    <property type="project" value="UniProtKB-KW"/>
</dbReference>
<dbReference type="AlphaFoldDB" id="A0A139AEC1"/>
<accession>A0A139AEC1</accession>
<evidence type="ECO:0000256" key="7">
    <source>
        <dbReference type="SAM" id="MobiDB-lite"/>
    </source>
</evidence>
<evidence type="ECO:0000313" key="9">
    <source>
        <dbReference type="EMBL" id="KXS15108.1"/>
    </source>
</evidence>
<dbReference type="PANTHER" id="PTHR24006:SF687">
    <property type="entry name" value="UBIQUITIN CARBOXYL-TERMINAL HYDROLASE 10"/>
    <property type="match status" value="1"/>
</dbReference>
<dbReference type="InterPro" id="IPR050164">
    <property type="entry name" value="Peptidase_C19"/>
</dbReference>
<reference evidence="9 10" key="1">
    <citation type="journal article" date="2015" name="Genome Biol. Evol.">
        <title>Phylogenomic analyses indicate that early fungi evolved digesting cell walls of algal ancestors of land plants.</title>
        <authorList>
            <person name="Chang Y."/>
            <person name="Wang S."/>
            <person name="Sekimoto S."/>
            <person name="Aerts A.L."/>
            <person name="Choi C."/>
            <person name="Clum A."/>
            <person name="LaButti K.M."/>
            <person name="Lindquist E.A."/>
            <person name="Yee Ngan C."/>
            <person name="Ohm R.A."/>
            <person name="Salamov A.A."/>
            <person name="Grigoriev I.V."/>
            <person name="Spatafora J.W."/>
            <person name="Berbee M.L."/>
        </authorList>
    </citation>
    <scope>NUCLEOTIDE SEQUENCE [LARGE SCALE GENOMIC DNA]</scope>
    <source>
        <strain evidence="9 10">JEL478</strain>
    </source>
</reference>
<feature type="region of interest" description="Disordered" evidence="7">
    <location>
        <begin position="195"/>
        <end position="260"/>
    </location>
</feature>
<feature type="compositionally biased region" description="Low complexity" evidence="7">
    <location>
        <begin position="206"/>
        <end position="223"/>
    </location>
</feature>
<keyword evidence="6" id="KW-0788">Thiol protease</keyword>
<feature type="compositionally biased region" description="Basic and acidic residues" evidence="7">
    <location>
        <begin position="83"/>
        <end position="92"/>
    </location>
</feature>
<feature type="region of interest" description="Disordered" evidence="7">
    <location>
        <begin position="82"/>
        <end position="154"/>
    </location>
</feature>
<evidence type="ECO:0000256" key="6">
    <source>
        <dbReference type="ARBA" id="ARBA00022807"/>
    </source>
</evidence>
<dbReference type="GO" id="GO:0004843">
    <property type="term" value="F:cysteine-type deubiquitinase activity"/>
    <property type="evidence" value="ECO:0007669"/>
    <property type="project" value="UniProtKB-EC"/>
</dbReference>
<proteinExistence type="predicted"/>
<name>A0A139AEC1_GONPJ</name>
<dbReference type="OMA" id="NGMHEEM"/>
<feature type="region of interest" description="Disordered" evidence="7">
    <location>
        <begin position="664"/>
        <end position="724"/>
    </location>
</feature>
<evidence type="ECO:0000256" key="1">
    <source>
        <dbReference type="ARBA" id="ARBA00000707"/>
    </source>
</evidence>
<dbReference type="GO" id="GO:0005634">
    <property type="term" value="C:nucleus"/>
    <property type="evidence" value="ECO:0007669"/>
    <property type="project" value="TreeGrafter"/>
</dbReference>
<dbReference type="OrthoDB" id="429671at2759"/>
<dbReference type="Proteomes" id="UP000070544">
    <property type="component" value="Unassembled WGS sequence"/>
</dbReference>
<dbReference type="PROSITE" id="PS00973">
    <property type="entry name" value="USP_2"/>
    <property type="match status" value="1"/>
</dbReference>
<feature type="domain" description="USP" evidence="8">
    <location>
        <begin position="302"/>
        <end position="763"/>
    </location>
</feature>
<dbReference type="InterPro" id="IPR018200">
    <property type="entry name" value="USP_CS"/>
</dbReference>
<dbReference type="GO" id="GO:0005829">
    <property type="term" value="C:cytosol"/>
    <property type="evidence" value="ECO:0007669"/>
    <property type="project" value="TreeGrafter"/>
</dbReference>
<dbReference type="Gene3D" id="3.90.70.10">
    <property type="entry name" value="Cysteine proteinases"/>
    <property type="match status" value="1"/>
</dbReference>
<evidence type="ECO:0000256" key="5">
    <source>
        <dbReference type="ARBA" id="ARBA00022801"/>
    </source>
</evidence>
<keyword evidence="4" id="KW-0833">Ubl conjugation pathway</keyword>
<dbReference type="InterPro" id="IPR038765">
    <property type="entry name" value="Papain-like_cys_pep_sf"/>
</dbReference>
<comment type="catalytic activity">
    <reaction evidence="1">
        <text>Thiol-dependent hydrolysis of ester, thioester, amide, peptide and isopeptide bonds formed by the C-terminal Gly of ubiquitin (a 76-residue protein attached to proteins as an intracellular targeting signal).</text>
        <dbReference type="EC" id="3.4.19.12"/>
    </reaction>
</comment>
<evidence type="ECO:0000313" key="10">
    <source>
        <dbReference type="Proteomes" id="UP000070544"/>
    </source>
</evidence>
<feature type="compositionally biased region" description="Polar residues" evidence="7">
    <location>
        <begin position="681"/>
        <end position="690"/>
    </location>
</feature>
<evidence type="ECO:0000259" key="8">
    <source>
        <dbReference type="PROSITE" id="PS50235"/>
    </source>
</evidence>
<feature type="compositionally biased region" description="Pro residues" evidence="7">
    <location>
        <begin position="126"/>
        <end position="138"/>
    </location>
</feature>
<evidence type="ECO:0000256" key="2">
    <source>
        <dbReference type="ARBA" id="ARBA00012759"/>
    </source>
</evidence>
<dbReference type="EMBL" id="KQ965764">
    <property type="protein sequence ID" value="KXS15108.1"/>
    <property type="molecule type" value="Genomic_DNA"/>
</dbReference>